<organism evidence="4 5">
    <name type="scientific">Arenivirga flava</name>
    <dbReference type="NCBI Taxonomy" id="1930060"/>
    <lineage>
        <taxon>Bacteria</taxon>
        <taxon>Bacillati</taxon>
        <taxon>Actinomycetota</taxon>
        <taxon>Actinomycetes</taxon>
        <taxon>Micrococcales</taxon>
        <taxon>Microbacteriaceae</taxon>
        <taxon>Arenivirga</taxon>
    </lineage>
</organism>
<reference evidence="4 5" key="1">
    <citation type="journal article" date="2014" name="Int. J. Syst. Evol. Microbiol.">
        <title>Complete genome sequence of Corynebacterium casei LMG S-19264T (=DSM 44701T), isolated from a smear-ripened cheese.</title>
        <authorList>
            <consortium name="US DOE Joint Genome Institute (JGI-PGF)"/>
            <person name="Walter F."/>
            <person name="Albersmeier A."/>
            <person name="Kalinowski J."/>
            <person name="Ruckert C."/>
        </authorList>
    </citation>
    <scope>NUCLEOTIDE SEQUENCE [LARGE SCALE GENOMIC DNA]</scope>
    <source>
        <strain evidence="4 5">NBRC 112289</strain>
    </source>
</reference>
<keyword evidence="5" id="KW-1185">Reference proteome</keyword>
<dbReference type="PROSITE" id="PS50977">
    <property type="entry name" value="HTH_TETR_2"/>
    <property type="match status" value="1"/>
</dbReference>
<dbReference type="RefSeq" id="WP_284234288.1">
    <property type="nucleotide sequence ID" value="NZ_BSUL01000001.1"/>
</dbReference>
<gene>
    <name evidence="4" type="ORF">GCM10025874_30880</name>
</gene>
<dbReference type="Pfam" id="PF00440">
    <property type="entry name" value="TetR_N"/>
    <property type="match status" value="1"/>
</dbReference>
<dbReference type="EMBL" id="BSUL01000001">
    <property type="protein sequence ID" value="GMA29835.1"/>
    <property type="molecule type" value="Genomic_DNA"/>
</dbReference>
<proteinExistence type="predicted"/>
<accession>A0AA37XCF3</accession>
<evidence type="ECO:0000259" key="3">
    <source>
        <dbReference type="PROSITE" id="PS50977"/>
    </source>
</evidence>
<feature type="domain" description="HTH tetR-type" evidence="3">
    <location>
        <begin position="6"/>
        <end position="65"/>
    </location>
</feature>
<dbReference type="AlphaFoldDB" id="A0AA37XCF3"/>
<dbReference type="Proteomes" id="UP001157160">
    <property type="component" value="Unassembled WGS sequence"/>
</dbReference>
<dbReference type="InterPro" id="IPR009057">
    <property type="entry name" value="Homeodomain-like_sf"/>
</dbReference>
<evidence type="ECO:0000256" key="1">
    <source>
        <dbReference type="ARBA" id="ARBA00023125"/>
    </source>
</evidence>
<protein>
    <submittedName>
        <fullName evidence="4">TetR family transcriptional regulator</fullName>
    </submittedName>
</protein>
<evidence type="ECO:0000313" key="4">
    <source>
        <dbReference type="EMBL" id="GMA29835.1"/>
    </source>
</evidence>
<dbReference type="GO" id="GO:0003677">
    <property type="term" value="F:DNA binding"/>
    <property type="evidence" value="ECO:0007669"/>
    <property type="project" value="UniProtKB-UniRule"/>
</dbReference>
<name>A0AA37XCF3_9MICO</name>
<feature type="DNA-binding region" description="H-T-H motif" evidence="2">
    <location>
        <begin position="28"/>
        <end position="47"/>
    </location>
</feature>
<comment type="caution">
    <text evidence="4">The sequence shown here is derived from an EMBL/GenBank/DDBJ whole genome shotgun (WGS) entry which is preliminary data.</text>
</comment>
<dbReference type="Gene3D" id="1.10.357.10">
    <property type="entry name" value="Tetracycline Repressor, domain 2"/>
    <property type="match status" value="1"/>
</dbReference>
<dbReference type="InterPro" id="IPR001647">
    <property type="entry name" value="HTH_TetR"/>
</dbReference>
<evidence type="ECO:0000256" key="2">
    <source>
        <dbReference type="PROSITE-ProRule" id="PRU00335"/>
    </source>
</evidence>
<dbReference type="SUPFAM" id="SSF46689">
    <property type="entry name" value="Homeodomain-like"/>
    <property type="match status" value="1"/>
</dbReference>
<sequence length="209" mass="23394">MRSDTERNRRHLLRAAGELDWWSGAPVRMSDIAERAGVSAATAYRHFSSVADLFAAYRTEVGEQLRAYSRSLPDAGQRWLYLVCEEWVRLVLAHGVVMVHTRSDDGYLRRLRSGAGYLTAQAEALHEPIRSAARELDIADPGDVGLFLWNILFDPREVFDLRDTELLDGDQITGRLVGAFVGALHGWQQPPFAAARETRTTRQSRGGAT</sequence>
<evidence type="ECO:0000313" key="5">
    <source>
        <dbReference type="Proteomes" id="UP001157160"/>
    </source>
</evidence>
<keyword evidence="1 2" id="KW-0238">DNA-binding</keyword>